<evidence type="ECO:0000313" key="4">
    <source>
        <dbReference type="Proteomes" id="UP000485058"/>
    </source>
</evidence>
<reference evidence="3 4" key="1">
    <citation type="submission" date="2020-02" db="EMBL/GenBank/DDBJ databases">
        <title>Draft genome sequence of Haematococcus lacustris strain NIES-144.</title>
        <authorList>
            <person name="Morimoto D."/>
            <person name="Nakagawa S."/>
            <person name="Yoshida T."/>
            <person name="Sawayama S."/>
        </authorList>
    </citation>
    <scope>NUCLEOTIDE SEQUENCE [LARGE SCALE GENOMIC DNA]</scope>
    <source>
        <strain evidence="3 4">NIES-144</strain>
    </source>
</reference>
<comment type="caution">
    <text evidence="3">The sequence shown here is derived from an EMBL/GenBank/DDBJ whole genome shotgun (WGS) entry which is preliminary data.</text>
</comment>
<dbReference type="Gene3D" id="2.30.31.10">
    <property type="entry name" value="Transcriptional Coactivator Pc4, Chain A"/>
    <property type="match status" value="1"/>
</dbReference>
<keyword evidence="2" id="KW-0809">Transit peptide</keyword>
<dbReference type="PANTHER" id="PTHR31745">
    <property type="entry name" value="SINGLE-STRANDED DNA-BINDING PROTEIN WHY2, MITOCHONDRIAL"/>
    <property type="match status" value="1"/>
</dbReference>
<dbReference type="InterPro" id="IPR013742">
    <property type="entry name" value="Whirly"/>
</dbReference>
<dbReference type="EMBL" id="BLLF01000240">
    <property type="protein sequence ID" value="GFH09517.1"/>
    <property type="molecule type" value="Genomic_DNA"/>
</dbReference>
<dbReference type="GO" id="GO:0003697">
    <property type="term" value="F:single-stranded DNA binding"/>
    <property type="evidence" value="ECO:0007669"/>
    <property type="project" value="InterPro"/>
</dbReference>
<accession>A0A699YH73</accession>
<feature type="non-terminal residue" evidence="3">
    <location>
        <position position="1"/>
    </location>
</feature>
<keyword evidence="4" id="KW-1185">Reference proteome</keyword>
<protein>
    <submittedName>
        <fullName evidence="3">Uncharacterized protein</fullName>
    </submittedName>
</protein>
<dbReference type="GO" id="GO:0006952">
    <property type="term" value="P:defense response"/>
    <property type="evidence" value="ECO:0007669"/>
    <property type="project" value="InterPro"/>
</dbReference>
<comment type="similarity">
    <text evidence="1">Belongs to the Whirly family.</text>
</comment>
<proteinExistence type="inferred from homology"/>
<gene>
    <name evidence="3" type="ORF">HaLaN_04676</name>
</gene>
<dbReference type="GO" id="GO:0006355">
    <property type="term" value="P:regulation of DNA-templated transcription"/>
    <property type="evidence" value="ECO:0007669"/>
    <property type="project" value="InterPro"/>
</dbReference>
<dbReference type="AlphaFoldDB" id="A0A699YH73"/>
<name>A0A699YH73_HAELA</name>
<organism evidence="3 4">
    <name type="scientific">Haematococcus lacustris</name>
    <name type="common">Green alga</name>
    <name type="synonym">Haematococcus pluvialis</name>
    <dbReference type="NCBI Taxonomy" id="44745"/>
    <lineage>
        <taxon>Eukaryota</taxon>
        <taxon>Viridiplantae</taxon>
        <taxon>Chlorophyta</taxon>
        <taxon>core chlorophytes</taxon>
        <taxon>Chlorophyceae</taxon>
        <taxon>CS clade</taxon>
        <taxon>Chlamydomonadales</taxon>
        <taxon>Haematococcaceae</taxon>
        <taxon>Haematococcus</taxon>
    </lineage>
</organism>
<dbReference type="SUPFAM" id="SSF54447">
    <property type="entry name" value="ssDNA-binding transcriptional regulator domain"/>
    <property type="match status" value="1"/>
</dbReference>
<dbReference type="Proteomes" id="UP000485058">
    <property type="component" value="Unassembled WGS sequence"/>
</dbReference>
<sequence>MGQEKCFADFAIYKGKGAVQMKPVPPSWSRTDGPRGPKLVLSREGVLMMEFANVMQGQGSQMSYSTRSYDWNNKVIIALKALELAKLSDYDLTGRPSDAGVEFFHDSGKVGS</sequence>
<evidence type="ECO:0000256" key="1">
    <source>
        <dbReference type="ARBA" id="ARBA00006061"/>
    </source>
</evidence>
<dbReference type="PANTHER" id="PTHR31745:SF1">
    <property type="entry name" value="SINGLE-STRANDED DNA-BINDING PROTEIN WHY2, MITOCHONDRIAL"/>
    <property type="match status" value="1"/>
</dbReference>
<evidence type="ECO:0000256" key="2">
    <source>
        <dbReference type="ARBA" id="ARBA00022946"/>
    </source>
</evidence>
<evidence type="ECO:0000313" key="3">
    <source>
        <dbReference type="EMBL" id="GFH09517.1"/>
    </source>
</evidence>
<dbReference type="InterPro" id="IPR009044">
    <property type="entry name" value="ssDNA-bd_transcriptional_reg"/>
</dbReference>
<dbReference type="Pfam" id="PF08536">
    <property type="entry name" value="Whirly"/>
    <property type="match status" value="1"/>
</dbReference>